<dbReference type="AlphaFoldDB" id="A0A2X0REB5"/>
<name>A0A2X0REB5_9PROT</name>
<comment type="similarity">
    <text evidence="1">Belongs to the UPF0166 family.</text>
</comment>
<dbReference type="Pfam" id="PF02641">
    <property type="entry name" value="DUF190"/>
    <property type="match status" value="1"/>
</dbReference>
<gene>
    <name evidence="2" type="ORF">NITFAB_1604</name>
</gene>
<dbReference type="Gene3D" id="3.30.70.120">
    <property type="match status" value="1"/>
</dbReference>
<evidence type="ECO:0000313" key="2">
    <source>
        <dbReference type="EMBL" id="SPS06014.1"/>
    </source>
</evidence>
<dbReference type="InterPro" id="IPR015867">
    <property type="entry name" value="N-reg_PII/ATP_PRibTrfase_C"/>
</dbReference>
<dbReference type="EMBL" id="LS423452">
    <property type="protein sequence ID" value="SPS06014.1"/>
    <property type="molecule type" value="Genomic_DNA"/>
</dbReference>
<sequence>MKGFQITFFTQQDRRHGSLPLGEWLVQKARKLGVAGATLIAATEGFGHERKLHSAHFFELADQPIEVLMALSAVDADRLFACLREDNINVFYVKTPIEFGMTGES</sequence>
<proteinExistence type="inferred from homology"/>
<protein>
    <submittedName>
        <fullName evidence="2">Uncharacterized protein</fullName>
    </submittedName>
</protein>
<dbReference type="InterPro" id="IPR003793">
    <property type="entry name" value="UPF0166"/>
</dbReference>
<reference evidence="2" key="1">
    <citation type="submission" date="2018-05" db="EMBL/GenBank/DDBJ databases">
        <authorList>
            <person name="Lanie J.A."/>
            <person name="Ng W.-L."/>
            <person name="Kazmierczak K.M."/>
            <person name="Andrzejewski T.M."/>
            <person name="Davidsen T.M."/>
            <person name="Wayne K.J."/>
            <person name="Tettelin H."/>
            <person name="Glass J.I."/>
            <person name="Rusch D."/>
            <person name="Podicherti R."/>
            <person name="Tsui H.-C.T."/>
            <person name="Winkler M.E."/>
        </authorList>
    </citation>
    <scope>NUCLEOTIDE SEQUENCE</scope>
    <source>
        <strain evidence="2">KNB</strain>
    </source>
</reference>
<dbReference type="InterPro" id="IPR011322">
    <property type="entry name" value="N-reg_PII-like_a/b"/>
</dbReference>
<organism evidence="2">
    <name type="scientific">Candidatus Nitrotoga fabula</name>
    <dbReference type="NCBI Taxonomy" id="2182327"/>
    <lineage>
        <taxon>Bacteria</taxon>
        <taxon>Pseudomonadati</taxon>
        <taxon>Pseudomonadota</taxon>
        <taxon>Betaproteobacteria</taxon>
        <taxon>Nitrosomonadales</taxon>
        <taxon>Gallionellaceae</taxon>
        <taxon>Candidatus Nitrotoga</taxon>
    </lineage>
</organism>
<dbReference type="SUPFAM" id="SSF54913">
    <property type="entry name" value="GlnB-like"/>
    <property type="match status" value="1"/>
</dbReference>
<evidence type="ECO:0000256" key="1">
    <source>
        <dbReference type="ARBA" id="ARBA00010554"/>
    </source>
</evidence>
<accession>A0A2X0REB5</accession>